<dbReference type="InterPro" id="IPR003811">
    <property type="entry name" value="G3P_acylTferase_PlsY"/>
</dbReference>
<evidence type="ECO:0000256" key="2">
    <source>
        <dbReference type="ARBA" id="ARBA00022516"/>
    </source>
</evidence>
<dbReference type="EMBL" id="AEIU01000083">
    <property type="protein sequence ID" value="EFP95924.1"/>
    <property type="molecule type" value="Genomic_DNA"/>
</dbReference>
<dbReference type="UniPathway" id="UPA00085"/>
<dbReference type="GO" id="GO:0043772">
    <property type="term" value="F:acyl-phosphate glycerol-3-phosphate acyltransferase activity"/>
    <property type="evidence" value="ECO:0007669"/>
    <property type="project" value="UniProtKB-UniRule"/>
</dbReference>
<keyword evidence="6 10" id="KW-0443">Lipid metabolism</keyword>
<evidence type="ECO:0000256" key="5">
    <source>
        <dbReference type="ARBA" id="ARBA00022989"/>
    </source>
</evidence>
<dbReference type="AlphaFoldDB" id="E3BLZ6"/>
<keyword evidence="9 10" id="KW-1208">Phospholipid metabolism</keyword>
<comment type="subcellular location">
    <subcellularLocation>
        <location evidence="10">Cell membrane</location>
        <topology evidence="10">Multi-pass membrane protein</topology>
    </subcellularLocation>
</comment>
<evidence type="ECO:0000256" key="4">
    <source>
        <dbReference type="ARBA" id="ARBA00022692"/>
    </source>
</evidence>
<keyword evidence="4 10" id="KW-0812">Transmembrane</keyword>
<name>E3BLZ6_9VIBR</name>
<feature type="transmembrane region" description="Helical" evidence="10">
    <location>
        <begin position="74"/>
        <end position="96"/>
    </location>
</feature>
<accession>E3BLZ6</accession>
<comment type="caution">
    <text evidence="11">The sequence shown here is derived from an EMBL/GenBank/DDBJ whole genome shotgun (WGS) entry which is preliminary data.</text>
</comment>
<dbReference type="PANTHER" id="PTHR30309:SF0">
    <property type="entry name" value="GLYCEROL-3-PHOSPHATE ACYLTRANSFERASE-RELATED"/>
    <property type="match status" value="1"/>
</dbReference>
<evidence type="ECO:0000256" key="9">
    <source>
        <dbReference type="ARBA" id="ARBA00023264"/>
    </source>
</evidence>
<keyword evidence="1 10" id="KW-1003">Cell membrane</keyword>
<reference evidence="11 12" key="1">
    <citation type="journal article" date="2012" name="Int. J. Syst. Evol. Microbiol.">
        <title>Vibrio caribbeanicus sp. nov., isolated from the marine sponge Scleritoderma cyanea.</title>
        <authorList>
            <person name="Hoffmann M."/>
            <person name="Monday S.R."/>
            <person name="Allard M.W."/>
            <person name="Strain E.A."/>
            <person name="Whittaker P."/>
            <person name="Naum M."/>
            <person name="McCarthy P.J."/>
            <person name="Lopez J.V."/>
            <person name="Fischer M."/>
            <person name="Brown E.W."/>
        </authorList>
    </citation>
    <scope>NUCLEOTIDE SEQUENCE [LARGE SCALE GENOMIC DNA]</scope>
    <source>
        <strain evidence="11 12">ATCC BAA-2122</strain>
    </source>
</reference>
<dbReference type="EC" id="2.3.1.275" evidence="10"/>
<keyword evidence="3 10" id="KW-0808">Transferase</keyword>
<proteinExistence type="inferred from homology"/>
<dbReference type="PANTHER" id="PTHR30309">
    <property type="entry name" value="INNER MEMBRANE PROTEIN YGIH"/>
    <property type="match status" value="1"/>
</dbReference>
<dbReference type="GO" id="GO:0008654">
    <property type="term" value="P:phospholipid biosynthetic process"/>
    <property type="evidence" value="ECO:0007669"/>
    <property type="project" value="UniProtKB-UniRule"/>
</dbReference>
<dbReference type="SMART" id="SM01207">
    <property type="entry name" value="G3P_acyltransf"/>
    <property type="match status" value="1"/>
</dbReference>
<keyword evidence="8 10" id="KW-0594">Phospholipid biosynthesis</keyword>
<keyword evidence="2 10" id="KW-0444">Lipid biosynthesis</keyword>
<keyword evidence="5 10" id="KW-1133">Transmembrane helix</keyword>
<comment type="subunit">
    <text evidence="10">Probably interacts with PlsX.</text>
</comment>
<evidence type="ECO:0000313" key="11">
    <source>
        <dbReference type="EMBL" id="EFP95924.1"/>
    </source>
</evidence>
<dbReference type="eggNOG" id="COG0344">
    <property type="taxonomic scope" value="Bacteria"/>
</dbReference>
<evidence type="ECO:0000256" key="7">
    <source>
        <dbReference type="ARBA" id="ARBA00023136"/>
    </source>
</evidence>
<comment type="function">
    <text evidence="10">Catalyzes the transfer of an acyl group from acyl-phosphate (acyl-PO(4)) to glycerol-3-phosphate (G3P) to form lysophosphatidic acid (LPA). This enzyme utilizes acyl-phosphate as fatty acyl donor, but not acyl-CoA or acyl-ACP.</text>
</comment>
<evidence type="ECO:0000256" key="6">
    <source>
        <dbReference type="ARBA" id="ARBA00023098"/>
    </source>
</evidence>
<keyword evidence="11" id="KW-0012">Acyltransferase</keyword>
<evidence type="ECO:0000256" key="1">
    <source>
        <dbReference type="ARBA" id="ARBA00022475"/>
    </source>
</evidence>
<dbReference type="NCBIfam" id="TIGR00023">
    <property type="entry name" value="glycerol-3-phosphate 1-O-acyltransferase PlsY"/>
    <property type="match status" value="1"/>
</dbReference>
<dbReference type="Proteomes" id="UP000002943">
    <property type="component" value="Unassembled WGS sequence"/>
</dbReference>
<feature type="transmembrane region" description="Helical" evidence="10">
    <location>
        <begin position="108"/>
        <end position="133"/>
    </location>
</feature>
<dbReference type="Pfam" id="PF02660">
    <property type="entry name" value="G3P_acyltransf"/>
    <property type="match status" value="1"/>
</dbReference>
<dbReference type="OrthoDB" id="9777124at2"/>
<dbReference type="STRING" id="796620.VIBC2010_01573"/>
<gene>
    <name evidence="10" type="primary">plsY</name>
    <name evidence="11" type="ORF">VIBC2010_01573</name>
</gene>
<evidence type="ECO:0000256" key="10">
    <source>
        <dbReference type="HAMAP-Rule" id="MF_01043"/>
    </source>
</evidence>
<dbReference type="RefSeq" id="WP_009602084.1">
    <property type="nucleotide sequence ID" value="NZ_AEIU01000083.1"/>
</dbReference>
<protein>
    <recommendedName>
        <fullName evidence="10">Glycerol-3-phosphate acyltransferase</fullName>
    </recommendedName>
    <alternativeName>
        <fullName evidence="10">Acyl-PO4 G3P acyltransferase</fullName>
    </alternativeName>
    <alternativeName>
        <fullName evidence="10">Acyl-phosphate--glycerol-3-phosphate acyltransferase</fullName>
    </alternativeName>
    <alternativeName>
        <fullName evidence="10">G3P acyltransferase</fullName>
        <shortName evidence="10">GPAT</shortName>
        <ecNumber evidence="10">2.3.1.275</ecNumber>
    </alternativeName>
    <alternativeName>
        <fullName evidence="10">Lysophosphatidic acid synthase</fullName>
        <shortName evidence="10">LPA synthase</shortName>
    </alternativeName>
</protein>
<feature type="transmembrane region" description="Helical" evidence="10">
    <location>
        <begin position="153"/>
        <end position="175"/>
    </location>
</feature>
<comment type="pathway">
    <text evidence="10">Lipid metabolism; phospholipid metabolism.</text>
</comment>
<keyword evidence="12" id="KW-1185">Reference proteome</keyword>
<organism evidence="11 12">
    <name type="scientific">Vibrio caribbeanicus ATCC BAA-2122</name>
    <dbReference type="NCBI Taxonomy" id="796620"/>
    <lineage>
        <taxon>Bacteria</taxon>
        <taxon>Pseudomonadati</taxon>
        <taxon>Pseudomonadota</taxon>
        <taxon>Gammaproteobacteria</taxon>
        <taxon>Vibrionales</taxon>
        <taxon>Vibrionaceae</taxon>
        <taxon>Vibrio</taxon>
    </lineage>
</organism>
<comment type="catalytic activity">
    <reaction evidence="10">
        <text>an acyl phosphate + sn-glycerol 3-phosphate = a 1-acyl-sn-glycero-3-phosphate + phosphate</text>
        <dbReference type="Rhea" id="RHEA:34075"/>
        <dbReference type="ChEBI" id="CHEBI:43474"/>
        <dbReference type="ChEBI" id="CHEBI:57597"/>
        <dbReference type="ChEBI" id="CHEBI:57970"/>
        <dbReference type="ChEBI" id="CHEBI:59918"/>
        <dbReference type="EC" id="2.3.1.275"/>
    </reaction>
</comment>
<dbReference type="HAMAP" id="MF_01043">
    <property type="entry name" value="PlsY"/>
    <property type="match status" value="1"/>
</dbReference>
<comment type="similarity">
    <text evidence="10">Belongs to the PlsY family.</text>
</comment>
<evidence type="ECO:0000256" key="8">
    <source>
        <dbReference type="ARBA" id="ARBA00023209"/>
    </source>
</evidence>
<sequence length="200" mass="21457">MDIIALILIPTAYLLGSISSAIIICAILTLPDPREVGSQNPGATNVLRLGGKKAAIAVLICDVLKGMLPVWGGYYLGLGPVMLGIVAISACLGHMYPVFFQFNGGKGVATALGAIAPIGLDLTCMVIATWLISVLVSRYSSVAAIVTVVLTPFYTWLIKPSYTLPVSMLCCLIIFRHHRNIKRLWNGTEPRIGQRDKTGF</sequence>
<dbReference type="GO" id="GO:0005886">
    <property type="term" value="C:plasma membrane"/>
    <property type="evidence" value="ECO:0007669"/>
    <property type="project" value="UniProtKB-SubCell"/>
</dbReference>
<keyword evidence="7 10" id="KW-0472">Membrane</keyword>
<feature type="transmembrane region" description="Helical" evidence="10">
    <location>
        <begin position="12"/>
        <end position="30"/>
    </location>
</feature>
<evidence type="ECO:0000256" key="3">
    <source>
        <dbReference type="ARBA" id="ARBA00022679"/>
    </source>
</evidence>
<evidence type="ECO:0000313" key="12">
    <source>
        <dbReference type="Proteomes" id="UP000002943"/>
    </source>
</evidence>